<dbReference type="CDD" id="cd06464">
    <property type="entry name" value="ACD_sHsps-like"/>
    <property type="match status" value="1"/>
</dbReference>
<dbReference type="PANTHER" id="PTHR34661:SF8">
    <property type="entry name" value="ALPHA-CRYSTALLIN DOMAIN-CONTAINING PROTEIN 22.3"/>
    <property type="match status" value="1"/>
</dbReference>
<sequence>MASNPNSFRSTEPEALNIPPLNSMPYVDPIASMSLSYDENKPEDSAPVEAPKPALVFFPTQPTKEECDNILSVKGDGICLSGSAAYGTYGPVLGKVDIGEDGDSYIFRVSLPGVAREDFTCDVNPDGKILIKGVTTTGEKVVYKHSMKFEMLSQNLCPPGPFSISFKLPGPVDSQHFTAHFGIDGVFEGLIKKKKAEN</sequence>
<dbReference type="AlphaFoldDB" id="A0AAW1LGI4"/>
<dbReference type="PANTHER" id="PTHR34661">
    <property type="entry name" value="INCREASED DNA METHYLATION 3"/>
    <property type="match status" value="1"/>
</dbReference>
<protein>
    <recommendedName>
        <fullName evidence="4">SHSP domain-containing protein</fullName>
    </recommendedName>
</protein>
<name>A0AAW1LGI4_SAPOF</name>
<evidence type="ECO:0000313" key="5">
    <source>
        <dbReference type="EMBL" id="KAK9732584.1"/>
    </source>
</evidence>
<feature type="region of interest" description="Disordered" evidence="3">
    <location>
        <begin position="1"/>
        <end position="22"/>
    </location>
</feature>
<proteinExistence type="inferred from homology"/>
<accession>A0AAW1LGI4</accession>
<evidence type="ECO:0000256" key="3">
    <source>
        <dbReference type="SAM" id="MobiDB-lite"/>
    </source>
</evidence>
<dbReference type="Gene3D" id="2.60.40.790">
    <property type="match status" value="1"/>
</dbReference>
<dbReference type="Proteomes" id="UP001443914">
    <property type="component" value="Unassembled WGS sequence"/>
</dbReference>
<dbReference type="Pfam" id="PF00011">
    <property type="entry name" value="HSP20"/>
    <property type="match status" value="1"/>
</dbReference>
<dbReference type="InterPro" id="IPR002068">
    <property type="entry name" value="A-crystallin/Hsp20_dom"/>
</dbReference>
<dbReference type="InterPro" id="IPR039321">
    <property type="entry name" value="IDM2/3-like"/>
</dbReference>
<feature type="domain" description="SHSP" evidence="4">
    <location>
        <begin position="87"/>
        <end position="198"/>
    </location>
</feature>
<reference evidence="5" key="1">
    <citation type="submission" date="2024-03" db="EMBL/GenBank/DDBJ databases">
        <title>WGS assembly of Saponaria officinalis var. Norfolk2.</title>
        <authorList>
            <person name="Jenkins J."/>
            <person name="Shu S."/>
            <person name="Grimwood J."/>
            <person name="Barry K."/>
            <person name="Goodstein D."/>
            <person name="Schmutz J."/>
            <person name="Leebens-Mack J."/>
            <person name="Osbourn A."/>
        </authorList>
    </citation>
    <scope>NUCLEOTIDE SEQUENCE [LARGE SCALE GENOMIC DNA]</scope>
    <source>
        <strain evidence="5">JIC</strain>
    </source>
</reference>
<dbReference type="EMBL" id="JBDFQZ010000004">
    <property type="protein sequence ID" value="KAK9732584.1"/>
    <property type="molecule type" value="Genomic_DNA"/>
</dbReference>
<dbReference type="SUPFAM" id="SSF49764">
    <property type="entry name" value="HSP20-like chaperones"/>
    <property type="match status" value="1"/>
</dbReference>
<dbReference type="GO" id="GO:0005634">
    <property type="term" value="C:nucleus"/>
    <property type="evidence" value="ECO:0007669"/>
    <property type="project" value="TreeGrafter"/>
</dbReference>
<evidence type="ECO:0000313" key="6">
    <source>
        <dbReference type="Proteomes" id="UP001443914"/>
    </source>
</evidence>
<organism evidence="5 6">
    <name type="scientific">Saponaria officinalis</name>
    <name type="common">Common soapwort</name>
    <name type="synonym">Lychnis saponaria</name>
    <dbReference type="NCBI Taxonomy" id="3572"/>
    <lineage>
        <taxon>Eukaryota</taxon>
        <taxon>Viridiplantae</taxon>
        <taxon>Streptophyta</taxon>
        <taxon>Embryophyta</taxon>
        <taxon>Tracheophyta</taxon>
        <taxon>Spermatophyta</taxon>
        <taxon>Magnoliopsida</taxon>
        <taxon>eudicotyledons</taxon>
        <taxon>Gunneridae</taxon>
        <taxon>Pentapetalae</taxon>
        <taxon>Caryophyllales</taxon>
        <taxon>Caryophyllaceae</taxon>
        <taxon>Caryophylleae</taxon>
        <taxon>Saponaria</taxon>
    </lineage>
</organism>
<dbReference type="InterPro" id="IPR008978">
    <property type="entry name" value="HSP20-like_chaperone"/>
</dbReference>
<evidence type="ECO:0000256" key="2">
    <source>
        <dbReference type="RuleBase" id="RU003616"/>
    </source>
</evidence>
<evidence type="ECO:0000259" key="4">
    <source>
        <dbReference type="PROSITE" id="PS01031"/>
    </source>
</evidence>
<comment type="caution">
    <text evidence="5">The sequence shown here is derived from an EMBL/GenBank/DDBJ whole genome shotgun (WGS) entry which is preliminary data.</text>
</comment>
<gene>
    <name evidence="5" type="ORF">RND81_04G007900</name>
</gene>
<dbReference type="FunFam" id="2.60.40.790:FF:000049">
    <property type="entry name" value="Increased DNA methylation 3"/>
    <property type="match status" value="1"/>
</dbReference>
<evidence type="ECO:0000256" key="1">
    <source>
        <dbReference type="PROSITE-ProRule" id="PRU00285"/>
    </source>
</evidence>
<feature type="compositionally biased region" description="Polar residues" evidence="3">
    <location>
        <begin position="1"/>
        <end position="10"/>
    </location>
</feature>
<comment type="similarity">
    <text evidence="1 2">Belongs to the small heat shock protein (HSP20) family.</text>
</comment>
<keyword evidence="6" id="KW-1185">Reference proteome</keyword>
<dbReference type="PROSITE" id="PS01031">
    <property type="entry name" value="SHSP"/>
    <property type="match status" value="1"/>
</dbReference>